<sequence length="590" mass="64044">MGGLQYSLLRIFALYASRFDFAAAFEYGFIIIGGGTAGLAVANRLTEIPSITVAIIEAGDKVFDNPTVTAVDGFTLAIGTSIDWQYETVNQIHAAGQVKSWPGGKALGGTSTINGMTYVRAQKCQIDSWQAIGNEGWSWDDLPYYKKSENFTVPTPEEIKNSASYNPSYHGTGGLLSVGFSKDLLNGSLHTIILDTWANLGLPLNNDANGGDVRGFSVWPNTLDSATNIREDSARAYYYPIESQTNLHVFLNTTANKIEWDESVPEELVAKAVQITHQNGSVEALKTTKEVIVSAGSVQSPALLELSGIGNPRILERCGISTKVSLSGVGENLVDQPLNLLQYNSTELYDGITSYVAYGAMDDFLATLPTRNTTILWASQITAANNNSVSQASIEYLLQIQYDLLERQVPNAEAIVGTTKTFGAGPSQILAASMWLLMPFSRGNVHINSSDPLVFPVIDPKYFLIDFDLDVQVAIFKWFRKFWATGPVKDRAIELVPGYAILPLNSTDEMLGDYIKKNFGANSHNLGTASMMPRELGGVVDSSIKVYGTSNVRVVDASIFPTQVSGHLTSTIYAIAEKASDMIKESMGLN</sequence>
<evidence type="ECO:0000256" key="7">
    <source>
        <dbReference type="PIRSR" id="PIRSR000137-2"/>
    </source>
</evidence>
<dbReference type="PIRSF" id="PIRSF000137">
    <property type="entry name" value="Alcohol_oxidase"/>
    <property type="match status" value="1"/>
</dbReference>
<accession>A0A9N9LIA9</accession>
<dbReference type="GO" id="GO:0016614">
    <property type="term" value="F:oxidoreductase activity, acting on CH-OH group of donors"/>
    <property type="evidence" value="ECO:0007669"/>
    <property type="project" value="InterPro"/>
</dbReference>
<dbReference type="InterPro" id="IPR012132">
    <property type="entry name" value="GMC_OxRdtase"/>
</dbReference>
<dbReference type="PANTHER" id="PTHR11552">
    <property type="entry name" value="GLUCOSE-METHANOL-CHOLINE GMC OXIDOREDUCTASE"/>
    <property type="match status" value="1"/>
</dbReference>
<dbReference type="Proteomes" id="UP000701801">
    <property type="component" value="Unassembled WGS sequence"/>
</dbReference>
<comment type="cofactor">
    <cofactor evidence="1 7">
        <name>FAD</name>
        <dbReference type="ChEBI" id="CHEBI:57692"/>
    </cofactor>
</comment>
<evidence type="ECO:0000313" key="12">
    <source>
        <dbReference type="Proteomes" id="UP000701801"/>
    </source>
</evidence>
<keyword evidence="4 7" id="KW-0274">FAD</keyword>
<feature type="domain" description="Glucose-methanol-choline oxidoreductase N-terminal" evidence="10">
    <location>
        <begin position="296"/>
        <end position="310"/>
    </location>
</feature>
<name>A0A9N9LIA9_9HELO</name>
<evidence type="ECO:0000256" key="1">
    <source>
        <dbReference type="ARBA" id="ARBA00001974"/>
    </source>
</evidence>
<feature type="active site" description="Proton acceptor" evidence="6">
    <location>
        <position position="567"/>
    </location>
</feature>
<dbReference type="InterPro" id="IPR036188">
    <property type="entry name" value="FAD/NAD-bd_sf"/>
</dbReference>
<dbReference type="PROSITE" id="PS00624">
    <property type="entry name" value="GMC_OXRED_2"/>
    <property type="match status" value="1"/>
</dbReference>
<proteinExistence type="inferred from homology"/>
<comment type="caution">
    <text evidence="11">The sequence shown here is derived from an EMBL/GenBank/DDBJ whole genome shotgun (WGS) entry which is preliminary data.</text>
</comment>
<feature type="domain" description="Glucose-methanol-choline oxidoreductase N-terminal" evidence="9">
    <location>
        <begin position="104"/>
        <end position="127"/>
    </location>
</feature>
<dbReference type="Pfam" id="PF05199">
    <property type="entry name" value="GMC_oxred_C"/>
    <property type="match status" value="1"/>
</dbReference>
<dbReference type="Gene3D" id="4.10.450.10">
    <property type="entry name" value="Glucose Oxidase, domain 2"/>
    <property type="match status" value="1"/>
</dbReference>
<comment type="similarity">
    <text evidence="2 8">Belongs to the GMC oxidoreductase family.</text>
</comment>
<reference evidence="11" key="1">
    <citation type="submission" date="2021-07" db="EMBL/GenBank/DDBJ databases">
        <authorList>
            <person name="Durling M."/>
        </authorList>
    </citation>
    <scope>NUCLEOTIDE SEQUENCE</scope>
</reference>
<feature type="binding site" evidence="7">
    <location>
        <position position="110"/>
    </location>
    <ligand>
        <name>FAD</name>
        <dbReference type="ChEBI" id="CHEBI:57692"/>
    </ligand>
</feature>
<evidence type="ECO:0000256" key="3">
    <source>
        <dbReference type="ARBA" id="ARBA00022630"/>
    </source>
</evidence>
<dbReference type="InterPro" id="IPR027424">
    <property type="entry name" value="Glucose_Oxidase_domain_2"/>
</dbReference>
<dbReference type="SUPFAM" id="SSF51905">
    <property type="entry name" value="FAD/NAD(P)-binding domain"/>
    <property type="match status" value="1"/>
</dbReference>
<keyword evidence="3 8" id="KW-0285">Flavoprotein</keyword>
<dbReference type="PANTHER" id="PTHR11552:SF201">
    <property type="entry name" value="GLUCOSE-METHANOL-CHOLINE OXIDOREDUCTASE N-TERMINAL DOMAIN-CONTAINING PROTEIN"/>
    <property type="match status" value="1"/>
</dbReference>
<evidence type="ECO:0000259" key="10">
    <source>
        <dbReference type="PROSITE" id="PS00624"/>
    </source>
</evidence>
<dbReference type="InterPro" id="IPR007867">
    <property type="entry name" value="GMC_OxRtase_C"/>
</dbReference>
<dbReference type="Gene3D" id="3.30.560.10">
    <property type="entry name" value="Glucose Oxidase, domain 3"/>
    <property type="match status" value="1"/>
</dbReference>
<evidence type="ECO:0000256" key="6">
    <source>
        <dbReference type="PIRSR" id="PIRSR000137-1"/>
    </source>
</evidence>
<dbReference type="PROSITE" id="PS00623">
    <property type="entry name" value="GMC_OXRED_1"/>
    <property type="match status" value="1"/>
</dbReference>
<gene>
    <name evidence="11" type="ORF">HYALB_00002226</name>
</gene>
<dbReference type="SUPFAM" id="SSF54373">
    <property type="entry name" value="FAD-linked reductases, C-terminal domain"/>
    <property type="match status" value="1"/>
</dbReference>
<evidence type="ECO:0000259" key="9">
    <source>
        <dbReference type="PROSITE" id="PS00623"/>
    </source>
</evidence>
<dbReference type="Pfam" id="PF00732">
    <property type="entry name" value="GMC_oxred_N"/>
    <property type="match status" value="1"/>
</dbReference>
<keyword evidence="12" id="KW-1185">Reference proteome</keyword>
<dbReference type="Gene3D" id="3.50.50.60">
    <property type="entry name" value="FAD/NAD(P)-binding domain"/>
    <property type="match status" value="1"/>
</dbReference>
<evidence type="ECO:0000313" key="11">
    <source>
        <dbReference type="EMBL" id="CAG8973660.1"/>
    </source>
</evidence>
<dbReference type="EMBL" id="CAJVRM010000077">
    <property type="protein sequence ID" value="CAG8973660.1"/>
    <property type="molecule type" value="Genomic_DNA"/>
</dbReference>
<organism evidence="11 12">
    <name type="scientific">Hymenoscyphus albidus</name>
    <dbReference type="NCBI Taxonomy" id="595503"/>
    <lineage>
        <taxon>Eukaryota</taxon>
        <taxon>Fungi</taxon>
        <taxon>Dikarya</taxon>
        <taxon>Ascomycota</taxon>
        <taxon>Pezizomycotina</taxon>
        <taxon>Leotiomycetes</taxon>
        <taxon>Helotiales</taxon>
        <taxon>Helotiaceae</taxon>
        <taxon>Hymenoscyphus</taxon>
    </lineage>
</organism>
<dbReference type="InterPro" id="IPR000172">
    <property type="entry name" value="GMC_OxRdtase_N"/>
</dbReference>
<protein>
    <recommendedName>
        <fullName evidence="9 10">Glucose-methanol-choline oxidoreductase N-terminal domain-containing protein</fullName>
    </recommendedName>
</protein>
<evidence type="ECO:0000256" key="2">
    <source>
        <dbReference type="ARBA" id="ARBA00010790"/>
    </source>
</evidence>
<dbReference type="AlphaFoldDB" id="A0A9N9LIA9"/>
<keyword evidence="5" id="KW-0560">Oxidoreductase</keyword>
<dbReference type="GO" id="GO:0050660">
    <property type="term" value="F:flavin adenine dinucleotide binding"/>
    <property type="evidence" value="ECO:0007669"/>
    <property type="project" value="InterPro"/>
</dbReference>
<dbReference type="OrthoDB" id="269227at2759"/>
<evidence type="ECO:0000256" key="4">
    <source>
        <dbReference type="ARBA" id="ARBA00022827"/>
    </source>
</evidence>
<evidence type="ECO:0000256" key="8">
    <source>
        <dbReference type="RuleBase" id="RU003968"/>
    </source>
</evidence>
<evidence type="ECO:0000256" key="5">
    <source>
        <dbReference type="ARBA" id="ARBA00023002"/>
    </source>
</evidence>
<feature type="active site" description="Proton acceptor" evidence="6">
    <location>
        <position position="524"/>
    </location>
</feature>